<reference evidence="25 26" key="1">
    <citation type="submission" date="2015-01" db="EMBL/GenBank/DDBJ databases">
        <title>The Genome Sequence of Exophiala xenobiotica CBS118157.</title>
        <authorList>
            <consortium name="The Broad Institute Genomics Platform"/>
            <person name="Cuomo C."/>
            <person name="de Hoog S."/>
            <person name="Gorbushina A."/>
            <person name="Stielow B."/>
            <person name="Teixiera M."/>
            <person name="Abouelleil A."/>
            <person name="Chapman S.B."/>
            <person name="Priest M."/>
            <person name="Young S.K."/>
            <person name="Wortman J."/>
            <person name="Nusbaum C."/>
            <person name="Birren B."/>
        </authorList>
    </citation>
    <scope>NUCLEOTIDE SEQUENCE [LARGE SCALE GENOMIC DNA]</scope>
    <source>
        <strain evidence="25 26">CBS 118157</strain>
    </source>
</reference>
<keyword evidence="15 20" id="KW-0779">Telomere</keyword>
<organism evidence="25 26">
    <name type="scientific">Exophiala xenobiotica</name>
    <dbReference type="NCBI Taxonomy" id="348802"/>
    <lineage>
        <taxon>Eukaryota</taxon>
        <taxon>Fungi</taxon>
        <taxon>Dikarya</taxon>
        <taxon>Ascomycota</taxon>
        <taxon>Pezizomycotina</taxon>
        <taxon>Eurotiomycetes</taxon>
        <taxon>Chaetothyriomycetidae</taxon>
        <taxon>Chaetothyriales</taxon>
        <taxon>Herpotrichiellaceae</taxon>
        <taxon>Exophiala</taxon>
    </lineage>
</organism>
<dbReference type="InterPro" id="IPR003152">
    <property type="entry name" value="FATC_dom"/>
</dbReference>
<comment type="catalytic activity">
    <reaction evidence="19">
        <text>L-seryl-[protein] + ATP = O-phospho-L-seryl-[protein] + ADP + H(+)</text>
        <dbReference type="Rhea" id="RHEA:17989"/>
        <dbReference type="Rhea" id="RHEA-COMP:9863"/>
        <dbReference type="Rhea" id="RHEA-COMP:11604"/>
        <dbReference type="ChEBI" id="CHEBI:15378"/>
        <dbReference type="ChEBI" id="CHEBI:29999"/>
        <dbReference type="ChEBI" id="CHEBI:30616"/>
        <dbReference type="ChEBI" id="CHEBI:83421"/>
        <dbReference type="ChEBI" id="CHEBI:456216"/>
        <dbReference type="EC" id="2.7.11.1"/>
    </reaction>
</comment>
<comment type="similarity">
    <text evidence="3 20">Belongs to the PI3/PI4-kinase family. ATM subfamily.</text>
</comment>
<feature type="region of interest" description="Disordered" evidence="21">
    <location>
        <begin position="404"/>
        <end position="424"/>
    </location>
</feature>
<evidence type="ECO:0000256" key="5">
    <source>
        <dbReference type="ARBA" id="ARBA00012513"/>
    </source>
</evidence>
<dbReference type="PROSITE" id="PS50290">
    <property type="entry name" value="PI3_4_KINASE_3"/>
    <property type="match status" value="1"/>
</dbReference>
<dbReference type="Gene3D" id="1.10.1070.11">
    <property type="entry name" value="Phosphatidylinositol 3-/4-kinase, catalytic domain"/>
    <property type="match status" value="1"/>
</dbReference>
<accession>A0A0D2EZ01</accession>
<dbReference type="SUPFAM" id="SSF56112">
    <property type="entry name" value="Protein kinase-like (PK-like)"/>
    <property type="match status" value="1"/>
</dbReference>
<dbReference type="PANTHER" id="PTHR37079:SF4">
    <property type="entry name" value="SERINE_THREONINE-PROTEIN KINASE ATM"/>
    <property type="match status" value="1"/>
</dbReference>
<evidence type="ECO:0000256" key="16">
    <source>
        <dbReference type="ARBA" id="ARBA00023242"/>
    </source>
</evidence>
<evidence type="ECO:0000256" key="4">
    <source>
        <dbReference type="ARBA" id="ARBA00011370"/>
    </source>
</evidence>
<keyword evidence="9 20" id="KW-0808">Transferase</keyword>
<dbReference type="CDD" id="cd05171">
    <property type="entry name" value="PIKKc_ATM"/>
    <property type="match status" value="1"/>
</dbReference>
<evidence type="ECO:0000259" key="24">
    <source>
        <dbReference type="PROSITE" id="PS51190"/>
    </source>
</evidence>
<dbReference type="InterPro" id="IPR014009">
    <property type="entry name" value="PIK_FAT"/>
</dbReference>
<evidence type="ECO:0000256" key="1">
    <source>
        <dbReference type="ARBA" id="ARBA00004123"/>
    </source>
</evidence>
<dbReference type="Pfam" id="PF00454">
    <property type="entry name" value="PI3_PI4_kinase"/>
    <property type="match status" value="1"/>
</dbReference>
<dbReference type="InterPro" id="IPR018936">
    <property type="entry name" value="PI3/4_kinase_CS"/>
</dbReference>
<keyword evidence="12 20" id="KW-0418">Kinase</keyword>
<dbReference type="GO" id="GO:0106310">
    <property type="term" value="F:protein serine kinase activity"/>
    <property type="evidence" value="ECO:0007669"/>
    <property type="project" value="RHEA"/>
</dbReference>
<dbReference type="RefSeq" id="XP_013320485.1">
    <property type="nucleotide sequence ID" value="XM_013465031.1"/>
</dbReference>
<dbReference type="PROSITE" id="PS00916">
    <property type="entry name" value="PI3_4_KINASE_2"/>
    <property type="match status" value="1"/>
</dbReference>
<evidence type="ECO:0000256" key="12">
    <source>
        <dbReference type="ARBA" id="ARBA00022777"/>
    </source>
</evidence>
<proteinExistence type="inferred from homology"/>
<evidence type="ECO:0000256" key="19">
    <source>
        <dbReference type="ARBA" id="ARBA00048679"/>
    </source>
</evidence>
<dbReference type="InterPro" id="IPR011009">
    <property type="entry name" value="Kinase-like_dom_sf"/>
</dbReference>
<dbReference type="EMBL" id="KN847317">
    <property type="protein sequence ID" value="KIW59900.1"/>
    <property type="molecule type" value="Genomic_DNA"/>
</dbReference>
<dbReference type="SMART" id="SM01343">
    <property type="entry name" value="FATC"/>
    <property type="match status" value="1"/>
</dbReference>
<comment type="subcellular location">
    <subcellularLocation>
        <location evidence="2 20">Chromosome</location>
        <location evidence="2 20">Telomere</location>
    </subcellularLocation>
    <subcellularLocation>
        <location evidence="1 20">Nucleus</location>
    </subcellularLocation>
</comment>
<comment type="function">
    <text evidence="17 20">Serine/threonine protein kinase which activates checkpoint signaling upon genotoxic stresses such as ionizing radiation (IR), ultraviolet light (UV), or DNA replication stalling, thereby acting as a DNA damage sensor. Recognizes the substrate consensus sequence [ST]-Q. Phosphorylates histone H2A to form H2AS128ph (gamma-H2A) at sites of DNA damage, involved in the regulation of DNA damage response mechanism. Required for the control of telomere length and genome stability.</text>
</comment>
<keyword evidence="26" id="KW-1185">Reference proteome</keyword>
<feature type="domain" description="PI3K/PI4K catalytic" evidence="22">
    <location>
        <begin position="2560"/>
        <end position="2871"/>
    </location>
</feature>
<keyword evidence="14 20" id="KW-0156">Chromatin regulator</keyword>
<evidence type="ECO:0000256" key="9">
    <source>
        <dbReference type="ARBA" id="ARBA00022679"/>
    </source>
</evidence>
<dbReference type="InterPro" id="IPR021668">
    <property type="entry name" value="TAN"/>
</dbReference>
<evidence type="ECO:0000256" key="14">
    <source>
        <dbReference type="ARBA" id="ARBA00022853"/>
    </source>
</evidence>
<dbReference type="GO" id="GO:0035556">
    <property type="term" value="P:intracellular signal transduction"/>
    <property type="evidence" value="ECO:0007669"/>
    <property type="project" value="UniProtKB-ARBA"/>
</dbReference>
<dbReference type="EC" id="2.7.11.1" evidence="5 20"/>
<evidence type="ECO:0000256" key="18">
    <source>
        <dbReference type="ARBA" id="ARBA00047899"/>
    </source>
</evidence>
<dbReference type="SMART" id="SM01342">
    <property type="entry name" value="TAN"/>
    <property type="match status" value="1"/>
</dbReference>
<dbReference type="SUPFAM" id="SSF48371">
    <property type="entry name" value="ARM repeat"/>
    <property type="match status" value="1"/>
</dbReference>
<feature type="compositionally biased region" description="Low complexity" evidence="21">
    <location>
        <begin position="193"/>
        <end position="210"/>
    </location>
</feature>
<feature type="domain" description="FAT" evidence="23">
    <location>
        <begin position="1846"/>
        <end position="2452"/>
    </location>
</feature>
<dbReference type="OrthoDB" id="381190at2759"/>
<dbReference type="InterPro" id="IPR044107">
    <property type="entry name" value="PIKKc_ATM"/>
</dbReference>
<evidence type="ECO:0000256" key="17">
    <source>
        <dbReference type="ARBA" id="ARBA00025079"/>
    </source>
</evidence>
<dbReference type="Gene3D" id="3.30.1010.10">
    <property type="entry name" value="Phosphatidylinositol 3-kinase Catalytic Subunit, Chain A, domain 4"/>
    <property type="match status" value="1"/>
</dbReference>
<evidence type="ECO:0000256" key="10">
    <source>
        <dbReference type="ARBA" id="ARBA00022741"/>
    </source>
</evidence>
<dbReference type="InterPro" id="IPR000403">
    <property type="entry name" value="PI3/4_kinase_cat_dom"/>
</dbReference>
<comment type="catalytic activity">
    <reaction evidence="18 20">
        <text>L-threonyl-[protein] + ATP = O-phospho-L-threonyl-[protein] + ADP + H(+)</text>
        <dbReference type="Rhea" id="RHEA:46608"/>
        <dbReference type="Rhea" id="RHEA-COMP:11060"/>
        <dbReference type="Rhea" id="RHEA-COMP:11605"/>
        <dbReference type="ChEBI" id="CHEBI:15378"/>
        <dbReference type="ChEBI" id="CHEBI:30013"/>
        <dbReference type="ChEBI" id="CHEBI:30616"/>
        <dbReference type="ChEBI" id="CHEBI:61977"/>
        <dbReference type="ChEBI" id="CHEBI:456216"/>
        <dbReference type="EC" id="2.7.11.1"/>
    </reaction>
</comment>
<evidence type="ECO:0000256" key="21">
    <source>
        <dbReference type="SAM" id="MobiDB-lite"/>
    </source>
</evidence>
<feature type="domain" description="FATC" evidence="24">
    <location>
        <begin position="2894"/>
        <end position="2926"/>
    </location>
</feature>
<dbReference type="PROSITE" id="PS00915">
    <property type="entry name" value="PI3_4_KINASE_1"/>
    <property type="match status" value="1"/>
</dbReference>
<comment type="subunit">
    <text evidence="4">Associates with DNA double-strand breaks.</text>
</comment>
<keyword evidence="7 20" id="KW-0158">Chromosome</keyword>
<evidence type="ECO:0000313" key="25">
    <source>
        <dbReference type="EMBL" id="KIW59900.1"/>
    </source>
</evidence>
<name>A0A0D2EZ01_9EURO</name>
<evidence type="ECO:0000313" key="26">
    <source>
        <dbReference type="Proteomes" id="UP000054342"/>
    </source>
</evidence>
<dbReference type="PROSITE" id="PS51190">
    <property type="entry name" value="FATC"/>
    <property type="match status" value="1"/>
</dbReference>
<keyword evidence="16 20" id="KW-0539">Nucleus</keyword>
<dbReference type="GO" id="GO:0005634">
    <property type="term" value="C:nucleus"/>
    <property type="evidence" value="ECO:0007669"/>
    <property type="project" value="UniProtKB-SubCell"/>
</dbReference>
<gene>
    <name evidence="25" type="ORF">PV05_00162</name>
</gene>
<keyword evidence="13 20" id="KW-0067">ATP-binding</keyword>
<dbReference type="GO" id="GO:0004674">
    <property type="term" value="F:protein serine/threonine kinase activity"/>
    <property type="evidence" value="ECO:0007669"/>
    <property type="project" value="UniProtKB-KW"/>
</dbReference>
<evidence type="ECO:0000259" key="22">
    <source>
        <dbReference type="PROSITE" id="PS50290"/>
    </source>
</evidence>
<dbReference type="Proteomes" id="UP000054342">
    <property type="component" value="Unassembled WGS sequence"/>
</dbReference>
<keyword evidence="11 20" id="KW-0227">DNA damage</keyword>
<feature type="compositionally biased region" description="Basic and acidic residues" evidence="21">
    <location>
        <begin position="410"/>
        <end position="420"/>
    </location>
</feature>
<keyword evidence="10 20" id="KW-0547">Nucleotide-binding</keyword>
<dbReference type="InterPro" id="IPR016024">
    <property type="entry name" value="ARM-type_fold"/>
</dbReference>
<evidence type="ECO:0000256" key="20">
    <source>
        <dbReference type="RuleBase" id="RU365027"/>
    </source>
</evidence>
<dbReference type="SMART" id="SM00146">
    <property type="entry name" value="PI3Kc"/>
    <property type="match status" value="1"/>
</dbReference>
<dbReference type="PANTHER" id="PTHR37079">
    <property type="entry name" value="SERINE/THREONINE-PROTEIN KINASE ATM"/>
    <property type="match status" value="1"/>
</dbReference>
<dbReference type="InterPro" id="IPR038980">
    <property type="entry name" value="ATM_plant"/>
</dbReference>
<evidence type="ECO:0000256" key="15">
    <source>
        <dbReference type="ARBA" id="ARBA00022895"/>
    </source>
</evidence>
<evidence type="ECO:0000256" key="2">
    <source>
        <dbReference type="ARBA" id="ARBA00004574"/>
    </source>
</evidence>
<evidence type="ECO:0000256" key="7">
    <source>
        <dbReference type="ARBA" id="ARBA00022454"/>
    </source>
</evidence>
<evidence type="ECO:0000256" key="6">
    <source>
        <dbReference type="ARBA" id="ARBA00014619"/>
    </source>
</evidence>
<evidence type="ECO:0000259" key="23">
    <source>
        <dbReference type="PROSITE" id="PS51189"/>
    </source>
</evidence>
<keyword evidence="8 20" id="KW-0723">Serine/threonine-protein kinase</keyword>
<dbReference type="GO" id="GO:0006325">
    <property type="term" value="P:chromatin organization"/>
    <property type="evidence" value="ECO:0007669"/>
    <property type="project" value="UniProtKB-KW"/>
</dbReference>
<dbReference type="InterPro" id="IPR036940">
    <property type="entry name" value="PI3/4_kinase_cat_sf"/>
</dbReference>
<dbReference type="GO" id="GO:0005524">
    <property type="term" value="F:ATP binding"/>
    <property type="evidence" value="ECO:0007669"/>
    <property type="project" value="UniProtKB-KW"/>
</dbReference>
<dbReference type="Pfam" id="PF02260">
    <property type="entry name" value="FATC"/>
    <property type="match status" value="1"/>
</dbReference>
<dbReference type="FunFam" id="3.30.1010.10:FF:000019">
    <property type="entry name" value="Serine/threonine-protein kinase Tel1"/>
    <property type="match status" value="1"/>
</dbReference>
<dbReference type="STRING" id="348802.A0A0D2EZ01"/>
<dbReference type="GO" id="GO:0006281">
    <property type="term" value="P:DNA repair"/>
    <property type="evidence" value="ECO:0007669"/>
    <property type="project" value="InterPro"/>
</dbReference>
<feature type="region of interest" description="Disordered" evidence="21">
    <location>
        <begin position="181"/>
        <end position="216"/>
    </location>
</feature>
<protein>
    <recommendedName>
        <fullName evidence="6 20">Serine/threonine-protein kinase Tel1</fullName>
        <ecNumber evidence="5 20">2.7.11.1</ecNumber>
    </recommendedName>
</protein>
<dbReference type="GeneID" id="25322070"/>
<dbReference type="GO" id="GO:0000781">
    <property type="term" value="C:chromosome, telomeric region"/>
    <property type="evidence" value="ECO:0007669"/>
    <property type="project" value="UniProtKB-SubCell"/>
</dbReference>
<evidence type="ECO:0000256" key="3">
    <source>
        <dbReference type="ARBA" id="ARBA00010769"/>
    </source>
</evidence>
<dbReference type="PROSITE" id="PS51189">
    <property type="entry name" value="FAT"/>
    <property type="match status" value="1"/>
</dbReference>
<evidence type="ECO:0000256" key="8">
    <source>
        <dbReference type="ARBA" id="ARBA00022527"/>
    </source>
</evidence>
<evidence type="ECO:0000256" key="13">
    <source>
        <dbReference type="ARBA" id="ARBA00022840"/>
    </source>
</evidence>
<evidence type="ECO:0000256" key="11">
    <source>
        <dbReference type="ARBA" id="ARBA00022763"/>
    </source>
</evidence>
<dbReference type="Pfam" id="PF11640">
    <property type="entry name" value="TAN"/>
    <property type="match status" value="1"/>
</dbReference>
<sequence>MADVSNIGSAIGKLEADTQRARAEGLEDLKRLLGQERLASRLANIEDDDKDDVFHKIFESIYKIVAREKPAFIRAAKPTTKNNAASRLEVAAAAFRVTVEAGTSEVSFKTALSVLDHIIDTLFLSDGSFCQPLKSDYLKSFRTVLEYAPHAEHLRRKQWQGYVDFTVEALSLGLEDESAGDGLASSRDTSMASRSGQPLSSRLSQRSNRSTGRETVSHAEDLAAALRSLTSVTSAPIMSRSVAIAETILALLKSVTRAQEAAFEVLNNTLFVSLTEDVAFTQKTLSDLIPIMRRLWSSRSSLLREQMLVTLYTCRYFFLSTGDPWLPIEPHHRQSLLNTILSEYRTKNEREILHFDDMRPLRGECNQSLQLKQFIPVRDSARALSGFMTLSIVSCLVMGLSQQSQSTHTRSSDPKEETPRKRQKVQNVFDETLQSATLGTGQEKLVSLQVLLFLLDQPQPPKDEQLSEFSSLMPALSHKNGNVQSWAFLVFSQLLLQTHSAVKGMLIDWVQVRDAAQAALSTPTAVRAACHLLTVILETRVLGSAMTAASLDKAVFGGPNSGPCAFMDTALIFLTASLRSGLFDDDKRFEAFSLKVISWLTLRWTLPSTLDRLYNAHIAFHGRAELLYTLLASICGAWDAITLREDWSPAHALWRASSMTAENLDFLRYLLCMPHQEVEPGLPAKCDAQQIDPITASRLARAVLSFINRRLTDFMQSWNTISAERSSNITNDIVMIVGVASTVASGVWTRCGKLVHDSHPETASSESRNMVEAFVSEQSDDSFKITVARICGSVLHLYDQILMAQEEVIPATYAPCIESALRLSRLLSAQHTTTHNAKDQSDFDFMDVDLWDSQTNQRSQLGTSPHAMRLDLPLCPDVSTLLARKKLELTTALQVVKSDRTLDPATASTVVDEILSLDSYSLLAARGAVRDFLRLNPGITRADAYRLLSDIGEKYLQEYDFERSESALDFCLTTMHGLARLWASPEEDDKLSERALDIYDWFLNTALGKHIASPKVLSVMTDLLDLLLRENASFGGEELPSPRTSLLQILNVSNAANKYAVAEILAHIFEKYILSQHDAIFDDIIENLPADPDSKEGIAVRLHVVATLGARWHTVLRQATYHLFETVANVPSTTPLATMCVAETCKRLGLKQPRELFRLFAPQIFYTWLASGTLAKIPCLPFGYSSLKELALDNLAELVGQIALRGSSHAEELAKLVEQEWKSLLTDQFSHAEAYTLSSETSVPKQERLHDGSEKLIRKQLGSDAYLRLLRNNLPDIIARLIICLQDDRGIDKAFEKNDQIPALQAWQEMSTKSNTNTQLPLSQQPSFRARCLLDELNYLYQRLDTQPSQVWTSAMLIHVYRQLLDLANPVLGSLHICSIVRKIRIAVSLASSVALEGYPLEMVLHNLRPYLTLFDCAEDTMGIYRYLLVHGKRYLSANLSFIAGLGVAIFTSLVGFIKSSQNSTTQEVHFVATMSKAQEFKSFLGQYLESIDLADETEEIRGTFRSLVQHARAIASPGNSSKSSSEGCLLYVLLSDRNTEAPLLTDLHFDLAIGILCENFSPAPEASDDILGDDGDAKQFSPILKTILRRLELNQSFRIWAAEVIGRGHIMQGLMFNTRSEKSRDYPSDTTSVEQDQDAIHSYTSIVEYLQDLVWRSDFSASTFAERTLQLMFSGLSEKDQDVVLQPKVDRVFIGQLKFKRFPCPTIAYLPFSDNSAAYQPQAHESSCRPHEAWATKIIGEICEAAARDPVLGFLRPLTHALPASADILLPYAAHLILLNEANAQPTFKEKLSQEFAKLLLPEGKSNQKARQLALKVLLYLQRCRYPNEPNLSSRYSWLDVDFGEAAVAAADCQMWHEALLLLELQQSQSQLQAGRSSRRSFAMSNAVPSEVVSKIYENVDDPDFFYGKQEDFDLAAVIGKMSHEGASQKSLSFHSAMLDSQIKLHSQGQSLAVVAQMTASTLSAANMQGISEAVRQHYDTVSSIALGQNESGVRPGEFWDVQPAEDRMISSKSMSFFLRDLHITSNKESVILEMDRALLSHVDDIKSHGSDKSRTSNVLSQLAAFAEVKQILKSKRPEELEVVWAAIEARDDKVKLAEFERLSPILVGREAAFAAIRRNPNMQTTFSLGSKQALLNEIRAARRSLMMASNFDAHQFCLNRTLYLSELNQLALQSEVKVDVAIQYDLARTLWSQDETSTSIGILQKLKDRNDAAKQAIAITRADILTDLGHKIAEARLEKPDEIISRYLAPSFKELHGRGTGSEAGRVYHNFAAFCDTQLQDTDNLDDFTRISKIRDRKFQEVHDLEQMYKNSPDEKQKKQLGTHLQRAKTWFKIDEEEWQRVQKNREELILNCLENYLLSMRASNEYSNDTLRFLALWLNQAESSKANEVVGRHLATVPTIKFAPLVNQLSSRLLDVKDSFQKLLMDLMFRICSDHPYHSLYQLFAASKSKGMKQDEIAVSRNLAAVRLSEMVNKKSVSAAIWVALHNSCIQYHRVATDRLSDKELKTGSKIPLRKLPSGQKLENVLSDAHTRIAPPTLNIPLRPDRDYSQVPTFAKFEPMISIAGGVSAPKIITVIASDGSRHKMLLKGGNDDLRQDAIMEQVFQQVSELLKDHRATRQRNLGIRTYKVIPLTTNTGIIEFVKDTIPLHEYLLPAHARYFPKDYKQMKCRKEIADAQTKPLEQRIRAYRNVAANFHPVMRFFFMENFPDPDDWFYKRLNYSRSTATISILGHVLGLGDRHGHNILLDENSGEVVHIDLGVAFEAGRVLPIPEVVPFRLTRDLVDGMGLTGVEGVFRRCCNFTLEALRREQEAIMTLLDVLRYDPLHSWSISPLRLQKMQENNEQAEAAAGASVVAGVGVAVVPNDMATRRDANEPSEADRALTIVAKKLGKALSVEATVNELIRQATDERNLAVLYCGWAAYV</sequence>